<protein>
    <recommendedName>
        <fullName evidence="2">N-acetylglucosaminylphosphatidylinositol deacetylase</fullName>
        <ecNumber evidence="2">3.5.1.89</ecNumber>
    </recommendedName>
</protein>
<dbReference type="GO" id="GO:0005783">
    <property type="term" value="C:endoplasmic reticulum"/>
    <property type="evidence" value="ECO:0007669"/>
    <property type="project" value="TreeGrafter"/>
</dbReference>
<accession>A0A0B7G431</accession>
<dbReference type="GO" id="GO:0006506">
    <property type="term" value="P:GPI anchor biosynthetic process"/>
    <property type="evidence" value="ECO:0007669"/>
    <property type="project" value="UniProtKB-UniPathway"/>
</dbReference>
<gene>
    <name evidence="3" type="ORF">RSOLAG1IB_05301</name>
</gene>
<evidence type="ECO:0000313" key="4">
    <source>
        <dbReference type="Proteomes" id="UP000059188"/>
    </source>
</evidence>
<dbReference type="OrthoDB" id="440160at2759"/>
<evidence type="ECO:0000256" key="1">
    <source>
        <dbReference type="ARBA" id="ARBA00006066"/>
    </source>
</evidence>
<sequence length="242" mass="27427">MRRSRLKPLFLPLFVFIIILYLLRSSAIYPNILDIRSPVLILTAHPDDECMFFSPTILALKARGKEVRGLCLSVGNADGLGPTRAQELVSSYAVLGLSPQEVDILDHPELQDNIKTSWNTSLVVDIVYKCVKDHEVQSIITFDQHGISSHPNHISLYYAALALKSQTQIWTLHTTGVVAKYTGYLGAALPSTNDQGVTFASGIKDYFTALKAMKQHWTQLVWFRWLYVGWSRYMWVNELRKV</sequence>
<evidence type="ECO:0000313" key="3">
    <source>
        <dbReference type="EMBL" id="CEL63258.1"/>
    </source>
</evidence>
<dbReference type="STRING" id="1108050.A0A0B7G431"/>
<keyword evidence="4" id="KW-1185">Reference proteome</keyword>
<evidence type="ECO:0000256" key="2">
    <source>
        <dbReference type="ARBA" id="ARBA00012176"/>
    </source>
</evidence>
<proteinExistence type="inferred from homology"/>
<dbReference type="GO" id="GO:0016020">
    <property type="term" value="C:membrane"/>
    <property type="evidence" value="ECO:0007669"/>
    <property type="project" value="GOC"/>
</dbReference>
<dbReference type="SUPFAM" id="SSF102588">
    <property type="entry name" value="LmbE-like"/>
    <property type="match status" value="1"/>
</dbReference>
<dbReference type="UniPathway" id="UPA00196"/>
<dbReference type="InterPro" id="IPR003737">
    <property type="entry name" value="GlcNAc_PI_deacetylase-related"/>
</dbReference>
<dbReference type="Gene3D" id="3.40.50.10320">
    <property type="entry name" value="LmbE-like"/>
    <property type="match status" value="1"/>
</dbReference>
<dbReference type="GO" id="GO:0000225">
    <property type="term" value="F:N-acetylglucosaminylphosphatidylinositol deacetylase activity"/>
    <property type="evidence" value="ECO:0007669"/>
    <property type="project" value="UniProtKB-EC"/>
</dbReference>
<dbReference type="PANTHER" id="PTHR12993:SF11">
    <property type="entry name" value="N-ACETYLGLUCOSAMINYL-PHOSPHATIDYLINOSITOL DE-N-ACETYLASE"/>
    <property type="match status" value="1"/>
</dbReference>
<name>A0A0B7G431_THACB</name>
<reference evidence="3 4" key="1">
    <citation type="submission" date="2014-11" db="EMBL/GenBank/DDBJ databases">
        <authorList>
            <person name="Wibberg Daniel"/>
        </authorList>
    </citation>
    <scope>NUCLEOTIDE SEQUENCE [LARGE SCALE GENOMIC DNA]</scope>
    <source>
        <strain evidence="3">Rhizoctonia solani AG1-IB 7/3/14</strain>
    </source>
</reference>
<organism evidence="3 4">
    <name type="scientific">Thanatephorus cucumeris (strain AG1-IB / isolate 7/3/14)</name>
    <name type="common">Lettuce bottom rot fungus</name>
    <name type="synonym">Rhizoctonia solani</name>
    <dbReference type="NCBI Taxonomy" id="1108050"/>
    <lineage>
        <taxon>Eukaryota</taxon>
        <taxon>Fungi</taxon>
        <taxon>Dikarya</taxon>
        <taxon>Basidiomycota</taxon>
        <taxon>Agaricomycotina</taxon>
        <taxon>Agaricomycetes</taxon>
        <taxon>Cantharellales</taxon>
        <taxon>Ceratobasidiaceae</taxon>
        <taxon>Rhizoctonia</taxon>
        <taxon>Rhizoctonia solani AG-1</taxon>
    </lineage>
</organism>
<dbReference type="EMBL" id="LN679107">
    <property type="protein sequence ID" value="CEL63258.1"/>
    <property type="molecule type" value="Genomic_DNA"/>
</dbReference>
<dbReference type="Proteomes" id="UP000059188">
    <property type="component" value="Unassembled WGS sequence"/>
</dbReference>
<dbReference type="EC" id="3.5.1.89" evidence="2"/>
<dbReference type="Pfam" id="PF02585">
    <property type="entry name" value="PIG-L"/>
    <property type="match status" value="1"/>
</dbReference>
<dbReference type="PANTHER" id="PTHR12993">
    <property type="entry name" value="N-ACETYLGLUCOSAMINYL-PHOSPHATIDYLINOSITOL DE-N-ACETYLASE-RELATED"/>
    <property type="match status" value="1"/>
</dbReference>
<comment type="similarity">
    <text evidence="1">Belongs to the PIGL family.</text>
</comment>
<dbReference type="InterPro" id="IPR024078">
    <property type="entry name" value="LmbE-like_dom_sf"/>
</dbReference>
<dbReference type="AlphaFoldDB" id="A0A0B7G431"/>